<name>A0A067TKX5_GALM3</name>
<dbReference type="EMBL" id="KL142373">
    <property type="protein sequence ID" value="KDR79623.1"/>
    <property type="molecule type" value="Genomic_DNA"/>
</dbReference>
<proteinExistence type="predicted"/>
<sequence length="154" mass="17247">MHAAFQNILLTSDNPIPREIPPGDPIPTEITGNLKIFFVRISAFGLKDSGQSMLEREKDAVAKNVGMERSRVDNLTATDRTFDTWHPGPSVIASTQIRLPPLAPYFPRIALGDPSFTAIPAEIYMHLRHTDPVYQVTVENLTIYIFTDTWPDPT</sequence>
<reference evidence="2" key="1">
    <citation type="journal article" date="2014" name="Proc. Natl. Acad. Sci. U.S.A.">
        <title>Extensive sampling of basidiomycete genomes demonstrates inadequacy of the white-rot/brown-rot paradigm for wood decay fungi.</title>
        <authorList>
            <person name="Riley R."/>
            <person name="Salamov A.A."/>
            <person name="Brown D.W."/>
            <person name="Nagy L.G."/>
            <person name="Floudas D."/>
            <person name="Held B.W."/>
            <person name="Levasseur A."/>
            <person name="Lombard V."/>
            <person name="Morin E."/>
            <person name="Otillar R."/>
            <person name="Lindquist E.A."/>
            <person name="Sun H."/>
            <person name="LaButti K.M."/>
            <person name="Schmutz J."/>
            <person name="Jabbour D."/>
            <person name="Luo H."/>
            <person name="Baker S.E."/>
            <person name="Pisabarro A.G."/>
            <person name="Walton J.D."/>
            <person name="Blanchette R.A."/>
            <person name="Henrissat B."/>
            <person name="Martin F."/>
            <person name="Cullen D."/>
            <person name="Hibbett D.S."/>
            <person name="Grigoriev I.V."/>
        </authorList>
    </citation>
    <scope>NUCLEOTIDE SEQUENCE [LARGE SCALE GENOMIC DNA]</scope>
    <source>
        <strain evidence="2">CBS 339.88</strain>
    </source>
</reference>
<protein>
    <submittedName>
        <fullName evidence="1">Uncharacterized protein</fullName>
    </submittedName>
</protein>
<dbReference type="HOGENOM" id="CLU_1704369_0_0_1"/>
<keyword evidence="2" id="KW-1185">Reference proteome</keyword>
<evidence type="ECO:0000313" key="2">
    <source>
        <dbReference type="Proteomes" id="UP000027222"/>
    </source>
</evidence>
<dbReference type="Proteomes" id="UP000027222">
    <property type="component" value="Unassembled WGS sequence"/>
</dbReference>
<gene>
    <name evidence="1" type="ORF">GALMADRAFT_137420</name>
</gene>
<dbReference type="AlphaFoldDB" id="A0A067TKX5"/>
<accession>A0A067TKX5</accession>
<organism evidence="1 2">
    <name type="scientific">Galerina marginata (strain CBS 339.88)</name>
    <dbReference type="NCBI Taxonomy" id="685588"/>
    <lineage>
        <taxon>Eukaryota</taxon>
        <taxon>Fungi</taxon>
        <taxon>Dikarya</taxon>
        <taxon>Basidiomycota</taxon>
        <taxon>Agaricomycotina</taxon>
        <taxon>Agaricomycetes</taxon>
        <taxon>Agaricomycetidae</taxon>
        <taxon>Agaricales</taxon>
        <taxon>Agaricineae</taxon>
        <taxon>Strophariaceae</taxon>
        <taxon>Galerina</taxon>
    </lineage>
</organism>
<evidence type="ECO:0000313" key="1">
    <source>
        <dbReference type="EMBL" id="KDR79623.1"/>
    </source>
</evidence>